<dbReference type="PANTHER" id="PTHR12360">
    <property type="entry name" value="NUCLEAR TRANSCRIPTION FACTOR, X-BOX BINDING 1 NFX1"/>
    <property type="match status" value="1"/>
</dbReference>
<comment type="subcellular location">
    <subcellularLocation>
        <location evidence="1">Nucleus</location>
    </subcellularLocation>
</comment>
<feature type="non-terminal residue" evidence="11">
    <location>
        <position position="1"/>
    </location>
</feature>
<evidence type="ECO:0000256" key="4">
    <source>
        <dbReference type="ARBA" id="ARBA00022737"/>
    </source>
</evidence>
<dbReference type="CDD" id="cd06008">
    <property type="entry name" value="NF-X1-zinc-finger"/>
    <property type="match status" value="1"/>
</dbReference>
<evidence type="ECO:0000256" key="8">
    <source>
        <dbReference type="ARBA" id="ARBA00023163"/>
    </source>
</evidence>
<protein>
    <submittedName>
        <fullName evidence="11">7054_t:CDS:1</fullName>
    </submittedName>
</protein>
<keyword evidence="7" id="KW-0805">Transcription regulation</keyword>
<evidence type="ECO:0000256" key="6">
    <source>
        <dbReference type="ARBA" id="ARBA00022833"/>
    </source>
</evidence>
<evidence type="ECO:0000256" key="2">
    <source>
        <dbReference type="ARBA" id="ARBA00007269"/>
    </source>
</evidence>
<dbReference type="GO" id="GO:0008270">
    <property type="term" value="F:zinc ion binding"/>
    <property type="evidence" value="ECO:0007669"/>
    <property type="project" value="UniProtKB-KW"/>
</dbReference>
<keyword evidence="9" id="KW-0539">Nucleus</keyword>
<evidence type="ECO:0000313" key="11">
    <source>
        <dbReference type="EMBL" id="CAI2190338.1"/>
    </source>
</evidence>
<comment type="similarity">
    <text evidence="2">Belongs to the NFX1 family.</text>
</comment>
<feature type="domain" description="NF-X1-type" evidence="10">
    <location>
        <begin position="88"/>
        <end position="114"/>
    </location>
</feature>
<dbReference type="AlphaFoldDB" id="A0A9W4X6L7"/>
<keyword evidence="3" id="KW-0479">Metal-binding</keyword>
<dbReference type="Proteomes" id="UP001153678">
    <property type="component" value="Unassembled WGS sequence"/>
</dbReference>
<keyword evidence="12" id="KW-1185">Reference proteome</keyword>
<dbReference type="GO" id="GO:0000981">
    <property type="term" value="F:DNA-binding transcription factor activity, RNA polymerase II-specific"/>
    <property type="evidence" value="ECO:0007669"/>
    <property type="project" value="TreeGrafter"/>
</dbReference>
<dbReference type="PANTHER" id="PTHR12360:SF12">
    <property type="entry name" value="TRANSCRIPTIONAL REPRESSOR NF-X1"/>
    <property type="match status" value="1"/>
</dbReference>
<evidence type="ECO:0000256" key="9">
    <source>
        <dbReference type="ARBA" id="ARBA00023242"/>
    </source>
</evidence>
<dbReference type="Gene3D" id="3.40.50.300">
    <property type="entry name" value="P-loop containing nucleotide triphosphate hydrolases"/>
    <property type="match status" value="1"/>
</dbReference>
<comment type="caution">
    <text evidence="11">The sequence shown here is derived from an EMBL/GenBank/DDBJ whole genome shotgun (WGS) entry which is preliminary data.</text>
</comment>
<dbReference type="SMART" id="SM00438">
    <property type="entry name" value="ZnF_NFX"/>
    <property type="match status" value="3"/>
</dbReference>
<accession>A0A9W4X6L7</accession>
<dbReference type="OrthoDB" id="2423195at2759"/>
<dbReference type="InterPro" id="IPR000967">
    <property type="entry name" value="Znf_NFX1"/>
</dbReference>
<dbReference type="EMBL" id="CAMKVN010006481">
    <property type="protein sequence ID" value="CAI2190338.1"/>
    <property type="molecule type" value="Genomic_DNA"/>
</dbReference>
<name>A0A9W4X6L7_9GLOM</name>
<gene>
    <name evidence="11" type="ORF">FWILDA_LOCUS14527</name>
</gene>
<keyword evidence="8" id="KW-0804">Transcription</keyword>
<evidence type="ECO:0000256" key="3">
    <source>
        <dbReference type="ARBA" id="ARBA00022723"/>
    </source>
</evidence>
<evidence type="ECO:0000256" key="7">
    <source>
        <dbReference type="ARBA" id="ARBA00023015"/>
    </source>
</evidence>
<keyword evidence="4" id="KW-0677">Repeat</keyword>
<dbReference type="InterPro" id="IPR034078">
    <property type="entry name" value="NFX1_fam"/>
</dbReference>
<evidence type="ECO:0000256" key="5">
    <source>
        <dbReference type="ARBA" id="ARBA00022771"/>
    </source>
</evidence>
<reference evidence="11" key="1">
    <citation type="submission" date="2022-08" db="EMBL/GenBank/DDBJ databases">
        <authorList>
            <person name="Kallberg Y."/>
            <person name="Tangrot J."/>
            <person name="Rosling A."/>
        </authorList>
    </citation>
    <scope>NUCLEOTIDE SEQUENCE</scope>
    <source>
        <strain evidence="11">Wild A</strain>
    </source>
</reference>
<dbReference type="GO" id="GO:0000977">
    <property type="term" value="F:RNA polymerase II transcription regulatory region sequence-specific DNA binding"/>
    <property type="evidence" value="ECO:0007669"/>
    <property type="project" value="TreeGrafter"/>
</dbReference>
<organism evidence="11 12">
    <name type="scientific">Funneliformis geosporum</name>
    <dbReference type="NCBI Taxonomy" id="1117311"/>
    <lineage>
        <taxon>Eukaryota</taxon>
        <taxon>Fungi</taxon>
        <taxon>Fungi incertae sedis</taxon>
        <taxon>Mucoromycota</taxon>
        <taxon>Glomeromycotina</taxon>
        <taxon>Glomeromycetes</taxon>
        <taxon>Glomerales</taxon>
        <taxon>Glomeraceae</taxon>
        <taxon>Funneliformis</taxon>
    </lineage>
</organism>
<dbReference type="GO" id="GO:0005634">
    <property type="term" value="C:nucleus"/>
    <property type="evidence" value="ECO:0007669"/>
    <property type="project" value="UniProtKB-SubCell"/>
</dbReference>
<evidence type="ECO:0000256" key="1">
    <source>
        <dbReference type="ARBA" id="ARBA00004123"/>
    </source>
</evidence>
<evidence type="ECO:0000313" key="12">
    <source>
        <dbReference type="Proteomes" id="UP001153678"/>
    </source>
</evidence>
<keyword evidence="6" id="KW-0862">Zinc</keyword>
<evidence type="ECO:0000259" key="10">
    <source>
        <dbReference type="SMART" id="SM00438"/>
    </source>
</evidence>
<feature type="domain" description="NF-X1-type" evidence="10">
    <location>
        <begin position="359"/>
        <end position="378"/>
    </location>
</feature>
<sequence>TNRTNVLLSRAREGMYLIGNSELMASKSKDMWDPIIHILRSRNQVGFGMPIQCVRHPLNKHTIKEPEQFKLVSTNGGCFDPCGVSMACGHACTYRCHADDPKHINVICQKPCSRLHPRCNHPCDKLCKEDCGICNFIVGDITLPCGHVVPDANCKQNLNKHVLKCVTRVDKKYPRCEHTITLMCYESIEKLKCENMYGDITLRCGHVLPNATCRQNRHKNAILCKARVDKRYPSCHHTINVMCHESIENLKCFNIYGDIVLRCGHVWPNANCQQNQFKTYLQCMIRVDKQYRYCQHTVNVGCCESVDNLKCSNICGSALSCGHRCTDQCINCQQRARSRLTNDNPHAICKDICNKVLFCGHICKRECHEGESCLPCKNDCMISCEHTTCNLNCLEPCVICAKACAWECTHQGKCELSCGVPCYRLPCNKRCEKELECGHLCPGVCGEVCPPKIYCITCASEDIKSQQEPPPDFRKGMKFDEIYWDVERMIVLSCGHYYTMECLDYYMEIEEYYNGSTKGGWTSIKTLSIKPASEKTCPACQFPIKNIKRYGRRIKKCILDVQNRKFIQKYDRKLKNISNQIISFNNNAERNNLKIQLKKVSSTDPRPKDEIFKEVNVLDDVLSELTPYQYFNNVEKYHGFEPSNATVWIPHVNKLLNIYQDLSLIILDAKNPPHKNAFEASISMNQGRDLTSLSGFSVSKMEQRIYLDAFFEIINIQKILFHEILFIIGEVPRQSIFSYIFHKVVEVKYTWQKFAEKLQRTIQSHLNTIKETAESLRYDRHLLLSRVELLESEIKLLIFQLKYPQEGVKDNDKLRIKQQFGGMQQSILNIKTSDVYIHVADKEFKNGLEERLS</sequence>
<feature type="domain" description="NF-X1-type" evidence="10">
    <location>
        <begin position="119"/>
        <end position="136"/>
    </location>
</feature>
<proteinExistence type="inferred from homology"/>
<dbReference type="InterPro" id="IPR027417">
    <property type="entry name" value="P-loop_NTPase"/>
</dbReference>
<dbReference type="GO" id="GO:0000122">
    <property type="term" value="P:negative regulation of transcription by RNA polymerase II"/>
    <property type="evidence" value="ECO:0007669"/>
    <property type="project" value="TreeGrafter"/>
</dbReference>
<keyword evidence="5" id="KW-0863">Zinc-finger</keyword>